<keyword evidence="3" id="KW-1185">Reference proteome</keyword>
<organism evidence="2 3">
    <name type="scientific">Trametes pubescens</name>
    <name type="common">White-rot fungus</name>
    <dbReference type="NCBI Taxonomy" id="154538"/>
    <lineage>
        <taxon>Eukaryota</taxon>
        <taxon>Fungi</taxon>
        <taxon>Dikarya</taxon>
        <taxon>Basidiomycota</taxon>
        <taxon>Agaricomycotina</taxon>
        <taxon>Agaricomycetes</taxon>
        <taxon>Polyporales</taxon>
        <taxon>Polyporaceae</taxon>
        <taxon>Trametes</taxon>
    </lineage>
</organism>
<gene>
    <name evidence="2" type="ORF">TRAPUB_238</name>
</gene>
<feature type="region of interest" description="Disordered" evidence="1">
    <location>
        <begin position="82"/>
        <end position="107"/>
    </location>
</feature>
<dbReference type="EMBL" id="MNAD01001008">
    <property type="protein sequence ID" value="OJT08887.1"/>
    <property type="molecule type" value="Genomic_DNA"/>
</dbReference>
<name>A0A1M2VMS2_TRAPU</name>
<comment type="caution">
    <text evidence="2">The sequence shown here is derived from an EMBL/GenBank/DDBJ whole genome shotgun (WGS) entry which is preliminary data.</text>
</comment>
<evidence type="ECO:0000313" key="3">
    <source>
        <dbReference type="Proteomes" id="UP000184267"/>
    </source>
</evidence>
<dbReference type="Proteomes" id="UP000184267">
    <property type="component" value="Unassembled WGS sequence"/>
</dbReference>
<evidence type="ECO:0000313" key="2">
    <source>
        <dbReference type="EMBL" id="OJT08887.1"/>
    </source>
</evidence>
<proteinExistence type="predicted"/>
<reference evidence="2 3" key="1">
    <citation type="submission" date="2016-10" db="EMBL/GenBank/DDBJ databases">
        <title>Genome sequence of the basidiomycete white-rot fungus Trametes pubescens.</title>
        <authorList>
            <person name="Makela M.R."/>
            <person name="Granchi Z."/>
            <person name="Peng M."/>
            <person name="De Vries R.P."/>
            <person name="Grigoriev I."/>
            <person name="Riley R."/>
            <person name="Hilden K."/>
        </authorList>
    </citation>
    <scope>NUCLEOTIDE SEQUENCE [LARGE SCALE GENOMIC DNA]</scope>
    <source>
        <strain evidence="2 3">FBCC735</strain>
    </source>
</reference>
<protein>
    <submittedName>
        <fullName evidence="2">Uncharacterized protein</fullName>
    </submittedName>
</protein>
<evidence type="ECO:0000256" key="1">
    <source>
        <dbReference type="SAM" id="MobiDB-lite"/>
    </source>
</evidence>
<accession>A0A1M2VMS2</accession>
<dbReference type="AlphaFoldDB" id="A0A1M2VMS2"/>
<sequence>MELSSSTSLQARKNGQRWKGPACIYPHVLSNAVDDLLKRCSMLATSPTEWVYRYVKLQARRVFGPTYFDTLAHSYNDIRGPPSSGVLSTSKCGGQSRSSLRGRRSCPSTNYSAACSEGLIGLSLCFANLPYP</sequence>